<evidence type="ECO:0000313" key="7">
    <source>
        <dbReference type="EMBL" id="EOD64160.1"/>
    </source>
</evidence>
<keyword evidence="8" id="KW-1185">Reference proteome</keyword>
<comment type="subcellular location">
    <subcellularLocation>
        <location evidence="1">Cell membrane</location>
        <topology evidence="1">Multi-pass membrane protein</topology>
    </subcellularLocation>
</comment>
<dbReference type="Pfam" id="PF07690">
    <property type="entry name" value="MFS_1"/>
    <property type="match status" value="1"/>
</dbReference>
<dbReference type="EMBL" id="AOUO01000548">
    <property type="protein sequence ID" value="EOD64160.1"/>
    <property type="molecule type" value="Genomic_DNA"/>
</dbReference>
<evidence type="ECO:0000256" key="5">
    <source>
        <dbReference type="SAM" id="Phobius"/>
    </source>
</evidence>
<name>R1HKQ3_9PSEU</name>
<dbReference type="eggNOG" id="COG2211">
    <property type="taxonomic scope" value="Bacteria"/>
</dbReference>
<feature type="transmembrane region" description="Helical" evidence="5">
    <location>
        <begin position="172"/>
        <end position="192"/>
    </location>
</feature>
<evidence type="ECO:0000256" key="1">
    <source>
        <dbReference type="ARBA" id="ARBA00004651"/>
    </source>
</evidence>
<protein>
    <submittedName>
        <fullName evidence="7">Major facilitator transporter</fullName>
    </submittedName>
</protein>
<keyword evidence="4 5" id="KW-0472">Membrane</keyword>
<dbReference type="OrthoDB" id="3717977at2"/>
<dbReference type="RefSeq" id="WP_004559026.1">
    <property type="nucleotide sequence ID" value="NZ_AOUO01000548.1"/>
</dbReference>
<evidence type="ECO:0000313" key="8">
    <source>
        <dbReference type="Proteomes" id="UP000014139"/>
    </source>
</evidence>
<dbReference type="GO" id="GO:0005886">
    <property type="term" value="C:plasma membrane"/>
    <property type="evidence" value="ECO:0007669"/>
    <property type="project" value="UniProtKB-SubCell"/>
</dbReference>
<feature type="transmembrane region" description="Helical" evidence="5">
    <location>
        <begin position="43"/>
        <end position="62"/>
    </location>
</feature>
<dbReference type="Gene3D" id="1.20.1250.20">
    <property type="entry name" value="MFS general substrate transporter like domains"/>
    <property type="match status" value="2"/>
</dbReference>
<feature type="transmembrane region" description="Helical" evidence="5">
    <location>
        <begin position="105"/>
        <end position="124"/>
    </location>
</feature>
<evidence type="ECO:0000256" key="2">
    <source>
        <dbReference type="ARBA" id="ARBA00022692"/>
    </source>
</evidence>
<feature type="transmembrane region" description="Helical" evidence="5">
    <location>
        <begin position="82"/>
        <end position="99"/>
    </location>
</feature>
<dbReference type="GO" id="GO:0022857">
    <property type="term" value="F:transmembrane transporter activity"/>
    <property type="evidence" value="ECO:0007669"/>
    <property type="project" value="InterPro"/>
</dbReference>
<dbReference type="SUPFAM" id="SSF103473">
    <property type="entry name" value="MFS general substrate transporter"/>
    <property type="match status" value="1"/>
</dbReference>
<feature type="transmembrane region" description="Helical" evidence="5">
    <location>
        <begin position="301"/>
        <end position="319"/>
    </location>
</feature>
<dbReference type="PANTHER" id="PTHR23528">
    <property type="match status" value="1"/>
</dbReference>
<keyword evidence="3 5" id="KW-1133">Transmembrane helix</keyword>
<gene>
    <name evidence="7" type="ORF">H480_33153</name>
</gene>
<evidence type="ECO:0000256" key="3">
    <source>
        <dbReference type="ARBA" id="ARBA00022989"/>
    </source>
</evidence>
<dbReference type="PATRIC" id="fig|1292037.4.peg.6225"/>
<feature type="transmembrane region" description="Helical" evidence="5">
    <location>
        <begin position="236"/>
        <end position="256"/>
    </location>
</feature>
<sequence>MTLTTPRVRTGRITFFVALAVFAQESTWNLYDSQVPPLLREHVGSAALIGALMGMDNLLGIFVQPWMGNRSDGTRTAWGRRIPYLVVGMPLAAVLFVVIPHAAVSLPLLVLVMFGYALVANSFKPIAESLLPDYIGPERRSRANAAVKIASSITVIVAALISIFLIDDFPKLSFAIPAVLMLGSVGVLAWRVRDSKSPGYRAALEEDRAGHTGNAPRVRMRDVLLDLVRDPDRSRLLVIAAVLAFGSAWFASRSLITNYGMEALGMSRGDAGGLTLPSGLAFIVAAYPVALFAERFGRLRVILAGMAVFAAAMVLGTLVRTPAGTVAAMCVAAAGAAAFMVNMAVVLWNLAPSARVLGTYTGLYTVGWAGGGFLGPAVVGGMVDVTGWPFLLLDIAGVTAVAVLLVARVTQLQHRPPAPRHVVNGEK</sequence>
<evidence type="ECO:0000259" key="6">
    <source>
        <dbReference type="PROSITE" id="PS50850"/>
    </source>
</evidence>
<feature type="transmembrane region" description="Helical" evidence="5">
    <location>
        <begin position="388"/>
        <end position="407"/>
    </location>
</feature>
<dbReference type="Proteomes" id="UP000014139">
    <property type="component" value="Unassembled WGS sequence"/>
</dbReference>
<feature type="transmembrane region" description="Helical" evidence="5">
    <location>
        <begin position="12"/>
        <end position="31"/>
    </location>
</feature>
<dbReference type="InterPro" id="IPR011701">
    <property type="entry name" value="MFS"/>
</dbReference>
<feature type="transmembrane region" description="Helical" evidence="5">
    <location>
        <begin position="145"/>
        <end position="166"/>
    </location>
</feature>
<proteinExistence type="predicted"/>
<feature type="transmembrane region" description="Helical" evidence="5">
    <location>
        <begin position="362"/>
        <end position="382"/>
    </location>
</feature>
<feature type="transmembrane region" description="Helical" evidence="5">
    <location>
        <begin position="276"/>
        <end position="294"/>
    </location>
</feature>
<dbReference type="AlphaFoldDB" id="R1HKQ3"/>
<evidence type="ECO:0000256" key="4">
    <source>
        <dbReference type="ARBA" id="ARBA00023136"/>
    </source>
</evidence>
<dbReference type="InterPro" id="IPR036259">
    <property type="entry name" value="MFS_trans_sf"/>
</dbReference>
<dbReference type="PANTHER" id="PTHR23528:SF1">
    <property type="entry name" value="MAJOR FACILITATOR SUPERFAMILY (MFS) PROFILE DOMAIN-CONTAINING PROTEIN"/>
    <property type="match status" value="1"/>
</dbReference>
<comment type="caution">
    <text evidence="7">The sequence shown here is derived from an EMBL/GenBank/DDBJ whole genome shotgun (WGS) entry which is preliminary data.</text>
</comment>
<keyword evidence="2 5" id="KW-0812">Transmembrane</keyword>
<feature type="transmembrane region" description="Helical" evidence="5">
    <location>
        <begin position="325"/>
        <end position="350"/>
    </location>
</feature>
<organism evidence="7 8">
    <name type="scientific">Amycolatopsis vancoresmycina DSM 44592</name>
    <dbReference type="NCBI Taxonomy" id="1292037"/>
    <lineage>
        <taxon>Bacteria</taxon>
        <taxon>Bacillati</taxon>
        <taxon>Actinomycetota</taxon>
        <taxon>Actinomycetes</taxon>
        <taxon>Pseudonocardiales</taxon>
        <taxon>Pseudonocardiaceae</taxon>
        <taxon>Amycolatopsis</taxon>
    </lineage>
</organism>
<accession>R1HKQ3</accession>
<dbReference type="InterPro" id="IPR020846">
    <property type="entry name" value="MFS_dom"/>
</dbReference>
<feature type="domain" description="Major facilitator superfamily (MFS) profile" evidence="6">
    <location>
        <begin position="234"/>
        <end position="427"/>
    </location>
</feature>
<reference evidence="7 8" key="1">
    <citation type="submission" date="2013-02" db="EMBL/GenBank/DDBJ databases">
        <title>Draft genome sequence of Amycolatopsis vancoresmycina strain DSM 44592T.</title>
        <authorList>
            <person name="Kumar S."/>
            <person name="Kaur N."/>
            <person name="Kaur C."/>
            <person name="Raghava G.P.S."/>
            <person name="Mayilraj S."/>
        </authorList>
    </citation>
    <scope>NUCLEOTIDE SEQUENCE [LARGE SCALE GENOMIC DNA]</scope>
    <source>
        <strain evidence="7 8">DSM 44592</strain>
    </source>
</reference>
<dbReference type="PROSITE" id="PS50850">
    <property type="entry name" value="MFS"/>
    <property type="match status" value="1"/>
</dbReference>